<dbReference type="InterPro" id="IPR003673">
    <property type="entry name" value="CoA-Trfase_fam_III"/>
</dbReference>
<dbReference type="InterPro" id="IPR023606">
    <property type="entry name" value="CoA-Trfase_III_dom_1_sf"/>
</dbReference>
<dbReference type="InterPro" id="IPR044855">
    <property type="entry name" value="CoA-Trfase_III_dom3_sf"/>
</dbReference>
<dbReference type="Gene3D" id="3.30.1540.10">
    <property type="entry name" value="formyl-coa transferase, domain 3"/>
    <property type="match status" value="1"/>
</dbReference>
<dbReference type="RefSeq" id="WP_174940423.1">
    <property type="nucleotide sequence ID" value="NZ_CABVPY010000014.1"/>
</dbReference>
<dbReference type="SUPFAM" id="SSF89796">
    <property type="entry name" value="CoA-transferase family III (CaiB/BaiF)"/>
    <property type="match status" value="1"/>
</dbReference>
<dbReference type="GO" id="GO:0003824">
    <property type="term" value="F:catalytic activity"/>
    <property type="evidence" value="ECO:0007669"/>
    <property type="project" value="InterPro"/>
</dbReference>
<dbReference type="Pfam" id="PF02515">
    <property type="entry name" value="CoA_transf_3"/>
    <property type="match status" value="1"/>
</dbReference>
<evidence type="ECO:0000313" key="2">
    <source>
        <dbReference type="Proteomes" id="UP000494170"/>
    </source>
</evidence>
<name>A0A6P2KNY4_BURL3</name>
<dbReference type="Proteomes" id="UP000494170">
    <property type="component" value="Unassembled WGS sequence"/>
</dbReference>
<reference evidence="1 2" key="1">
    <citation type="submission" date="2019-09" db="EMBL/GenBank/DDBJ databases">
        <authorList>
            <person name="Depoorter E."/>
        </authorList>
    </citation>
    <scope>NUCLEOTIDE SEQUENCE [LARGE SCALE GENOMIC DNA]</scope>
    <source>
        <strain evidence="1">LMG 6863</strain>
    </source>
</reference>
<dbReference type="InterPro" id="IPR050509">
    <property type="entry name" value="CoA-transferase_III"/>
</dbReference>
<dbReference type="Gene3D" id="3.40.50.10540">
    <property type="entry name" value="Crotonobetainyl-coa:carnitine coa-transferase, domain 1"/>
    <property type="match status" value="1"/>
</dbReference>
<accession>A0A6P2KNY4</accession>
<evidence type="ECO:0000313" key="1">
    <source>
        <dbReference type="EMBL" id="VWB58480.1"/>
    </source>
</evidence>
<dbReference type="AlphaFoldDB" id="A0A6P2KNY4"/>
<protein>
    <submittedName>
        <fullName evidence="1">L-carnitine dehydratase</fullName>
    </submittedName>
</protein>
<sequence>MHDAARAGGALPPLLSGLRVLDLSRNLPGPFATRMLADLGASVIKVEPPEGDPTRPLAGLFDALNHGKECRTVDFRRDADLDRLRAWTKEADVLLDSFRPGVLQSLGLDRAALHAINPRLTMASITGYGQSGPWACKAGHDINFMAMSGVLDQMRAPTGELAQPNVQWGDLAGGSAMACIAVLSGVFDAQRTGRGRHLDVSMTHGLHAQLVMPRATGAMLAATLGRRPGAGEDLLNGALPCYGLYATRDGRHLAVGALEHKFWKAACDVFDRPDWAARHWQRGQLPGSSDCAALRAEVERLIASQPLAIWSERFASADACVTPVLTLEEAHAHPLFSDHARLQPWAEIGA</sequence>
<dbReference type="PANTHER" id="PTHR48228">
    <property type="entry name" value="SUCCINYL-COA--D-CITRAMALATE COA-TRANSFERASE"/>
    <property type="match status" value="1"/>
</dbReference>
<dbReference type="PANTHER" id="PTHR48228:SF5">
    <property type="entry name" value="ALPHA-METHYLACYL-COA RACEMASE"/>
    <property type="match status" value="1"/>
</dbReference>
<proteinExistence type="predicted"/>
<organism evidence="1 2">
    <name type="scientific">Burkholderia lata (strain ATCC 17760 / DSM 23089 / LMG 22485 / NCIMB 9086 / R18194 / 383)</name>
    <dbReference type="NCBI Taxonomy" id="482957"/>
    <lineage>
        <taxon>Bacteria</taxon>
        <taxon>Pseudomonadati</taxon>
        <taxon>Pseudomonadota</taxon>
        <taxon>Betaproteobacteria</taxon>
        <taxon>Burkholderiales</taxon>
        <taxon>Burkholderiaceae</taxon>
        <taxon>Burkholderia</taxon>
        <taxon>Burkholderia cepacia complex</taxon>
    </lineage>
</organism>
<gene>
    <name evidence="1" type="ORF">BLA6863_02706</name>
</gene>
<dbReference type="EMBL" id="CABVPY010000014">
    <property type="protein sequence ID" value="VWB58480.1"/>
    <property type="molecule type" value="Genomic_DNA"/>
</dbReference>